<evidence type="ECO:0000259" key="12">
    <source>
        <dbReference type="PROSITE" id="PS50929"/>
    </source>
</evidence>
<proteinExistence type="inferred from homology"/>
<dbReference type="PANTHER" id="PTHR24223">
    <property type="entry name" value="ATP-BINDING CASSETTE SUB-FAMILY C"/>
    <property type="match status" value="1"/>
</dbReference>
<dbReference type="Gene3D" id="1.20.1560.10">
    <property type="entry name" value="ABC transporter type 1, transmembrane domain"/>
    <property type="match status" value="1"/>
</dbReference>
<dbReference type="InterPro" id="IPR011527">
    <property type="entry name" value="ABC1_TM_dom"/>
</dbReference>
<dbReference type="GO" id="GO:0016887">
    <property type="term" value="F:ATP hydrolysis activity"/>
    <property type="evidence" value="ECO:0007669"/>
    <property type="project" value="InterPro"/>
</dbReference>
<keyword evidence="5" id="KW-0547">Nucleotide-binding</keyword>
<evidence type="ECO:0000256" key="7">
    <source>
        <dbReference type="ARBA" id="ARBA00022989"/>
    </source>
</evidence>
<accession>A0AAE0ETY5</accession>
<organism evidence="13 14">
    <name type="scientific">Cymbomonas tetramitiformis</name>
    <dbReference type="NCBI Taxonomy" id="36881"/>
    <lineage>
        <taxon>Eukaryota</taxon>
        <taxon>Viridiplantae</taxon>
        <taxon>Chlorophyta</taxon>
        <taxon>Pyramimonadophyceae</taxon>
        <taxon>Pyramimonadales</taxon>
        <taxon>Pyramimonadaceae</taxon>
        <taxon>Cymbomonas</taxon>
    </lineage>
</organism>
<evidence type="ECO:0000313" key="13">
    <source>
        <dbReference type="EMBL" id="KAK3240546.1"/>
    </source>
</evidence>
<keyword evidence="3" id="KW-0813">Transport</keyword>
<dbReference type="InterPro" id="IPR036640">
    <property type="entry name" value="ABC1_TM_sf"/>
</dbReference>
<feature type="transmembrane region" description="Helical" evidence="10">
    <location>
        <begin position="148"/>
        <end position="169"/>
    </location>
</feature>
<feature type="compositionally biased region" description="Basic and acidic residues" evidence="9">
    <location>
        <begin position="386"/>
        <end position="404"/>
    </location>
</feature>
<keyword evidence="14" id="KW-1185">Reference proteome</keyword>
<evidence type="ECO:0000256" key="5">
    <source>
        <dbReference type="ARBA" id="ARBA00022741"/>
    </source>
</evidence>
<evidence type="ECO:0000256" key="2">
    <source>
        <dbReference type="ARBA" id="ARBA00009726"/>
    </source>
</evidence>
<evidence type="ECO:0000256" key="10">
    <source>
        <dbReference type="SAM" id="Phobius"/>
    </source>
</evidence>
<dbReference type="PANTHER" id="PTHR24223:SF456">
    <property type="entry name" value="MULTIDRUG RESISTANCE-ASSOCIATED PROTEIN LETHAL(2)03659"/>
    <property type="match status" value="1"/>
</dbReference>
<gene>
    <name evidence="13" type="ORF">CYMTET_49625</name>
</gene>
<dbReference type="GO" id="GO:0005524">
    <property type="term" value="F:ATP binding"/>
    <property type="evidence" value="ECO:0007669"/>
    <property type="project" value="UniProtKB-KW"/>
</dbReference>
<protein>
    <recommendedName>
        <fullName evidence="15">ABC transporter</fullName>
    </recommendedName>
</protein>
<feature type="transmembrane region" description="Helical" evidence="10">
    <location>
        <begin position="67"/>
        <end position="87"/>
    </location>
</feature>
<dbReference type="GO" id="GO:0140359">
    <property type="term" value="F:ABC-type transporter activity"/>
    <property type="evidence" value="ECO:0007669"/>
    <property type="project" value="InterPro"/>
</dbReference>
<keyword evidence="7 10" id="KW-1133">Transmembrane helix</keyword>
<dbReference type="AlphaFoldDB" id="A0AAE0ETY5"/>
<keyword evidence="8 10" id="KW-0472">Membrane</keyword>
<evidence type="ECO:0000259" key="11">
    <source>
        <dbReference type="PROSITE" id="PS50893"/>
    </source>
</evidence>
<dbReference type="InterPro" id="IPR003593">
    <property type="entry name" value="AAA+_ATPase"/>
</dbReference>
<comment type="subcellular location">
    <subcellularLocation>
        <location evidence="1">Membrane</location>
        <topology evidence="1">Multi-pass membrane protein</topology>
    </subcellularLocation>
</comment>
<evidence type="ECO:0000256" key="8">
    <source>
        <dbReference type="ARBA" id="ARBA00023136"/>
    </source>
</evidence>
<feature type="region of interest" description="Disordered" evidence="9">
    <location>
        <begin position="533"/>
        <end position="594"/>
    </location>
</feature>
<evidence type="ECO:0000313" key="14">
    <source>
        <dbReference type="Proteomes" id="UP001190700"/>
    </source>
</evidence>
<dbReference type="PROSITE" id="PS50893">
    <property type="entry name" value="ABC_TRANSPORTER_2"/>
    <property type="match status" value="1"/>
</dbReference>
<feature type="domain" description="ABC transmembrane type-1" evidence="12">
    <location>
        <begin position="1"/>
        <end position="208"/>
    </location>
</feature>
<keyword evidence="4 10" id="KW-0812">Transmembrane</keyword>
<dbReference type="Pfam" id="PF00005">
    <property type="entry name" value="ABC_tran"/>
    <property type="match status" value="1"/>
</dbReference>
<dbReference type="SUPFAM" id="SSF52540">
    <property type="entry name" value="P-loop containing nucleoside triphosphate hydrolases"/>
    <property type="match status" value="1"/>
</dbReference>
<evidence type="ECO:0000256" key="4">
    <source>
        <dbReference type="ARBA" id="ARBA00022692"/>
    </source>
</evidence>
<keyword evidence="6" id="KW-0067">ATP-binding</keyword>
<evidence type="ECO:0000256" key="9">
    <source>
        <dbReference type="SAM" id="MobiDB-lite"/>
    </source>
</evidence>
<sequence>MLYAVLASPMSFFDTTPVGRILTRFQQDMSTLDVMLPRLFEFWSFLTGACITAVILAGVLVPPVLPLAALLIFAGAIIYKYVGVVILDLRKLSMICASPLSASLSGFIAGLDSVRAFNRVEAFAQSFDDKLGDFITAFFWMRTMEHGVTAGVVAPCVALFVGSLAAVLVAMRDYEFMTPSVAGLSLSYLAVLGLRVPAMLFTTSTLEQLMYSVQRIVEYAELPGEEQVQAVAGAPKGSPASAPSAAEDKSWPKDGSVVAHNVSLRYREELPLVLDGVNFTIKSGERMGVVGRTGAGKSTLALAAFRMAHIVEQTGSELLVGGADVRNVPLQQLREGVGMIPQDAWLFSGTLRENLDPFNEFTDEQVFEALDLVRVGDYVRSLELQEKSSDEERGTGQLKSHDSAKTGQGLQGKVNEKGDNFSTGTVQLFCLARVLLRKPKVIFMDEATASVDLETDAAVQHAIRSGFEGSTLITVAHRLQTIIDFDKIIVMHKGKVIEADHPHVLLQRSDSSFSSLVDDTGASSAAELRARSMKAYQDSRVPGGDGLHSAPDEVQEKGELASSNSGNAHPVPHTVEIEMTPQNEEDNDMDELAL</sequence>
<feature type="domain" description="ABC transporter" evidence="11">
    <location>
        <begin position="257"/>
        <end position="518"/>
    </location>
</feature>
<reference evidence="13 14" key="1">
    <citation type="journal article" date="2015" name="Genome Biol. Evol.">
        <title>Comparative Genomics of a Bacterivorous Green Alga Reveals Evolutionary Causalities and Consequences of Phago-Mixotrophic Mode of Nutrition.</title>
        <authorList>
            <person name="Burns J.A."/>
            <person name="Paasch A."/>
            <person name="Narechania A."/>
            <person name="Kim E."/>
        </authorList>
    </citation>
    <scope>NUCLEOTIDE SEQUENCE [LARGE SCALE GENOMIC DNA]</scope>
    <source>
        <strain evidence="13 14">PLY_AMNH</strain>
    </source>
</reference>
<evidence type="ECO:0000256" key="1">
    <source>
        <dbReference type="ARBA" id="ARBA00004141"/>
    </source>
</evidence>
<dbReference type="Pfam" id="PF00664">
    <property type="entry name" value="ABC_membrane"/>
    <property type="match status" value="1"/>
</dbReference>
<dbReference type="InterPro" id="IPR027417">
    <property type="entry name" value="P-loop_NTPase"/>
</dbReference>
<feature type="compositionally biased region" description="Low complexity" evidence="9">
    <location>
        <begin position="231"/>
        <end position="245"/>
    </location>
</feature>
<dbReference type="InterPro" id="IPR050173">
    <property type="entry name" value="ABC_transporter_C-like"/>
</dbReference>
<dbReference type="Gene3D" id="3.40.50.300">
    <property type="entry name" value="P-loop containing nucleotide triphosphate hydrolases"/>
    <property type="match status" value="1"/>
</dbReference>
<comment type="similarity">
    <text evidence="2">Belongs to the ABC transporter superfamily. ABCC family. Conjugate transporter (TC 3.A.1.208) subfamily.</text>
</comment>
<evidence type="ECO:0000256" key="3">
    <source>
        <dbReference type="ARBA" id="ARBA00022448"/>
    </source>
</evidence>
<dbReference type="FunFam" id="3.40.50.300:FF:000630">
    <property type="entry name" value="ATP-binding cassette (ABC) transporter, putative"/>
    <property type="match status" value="1"/>
</dbReference>
<dbReference type="CDD" id="cd03244">
    <property type="entry name" value="ABCC_MRP_domain2"/>
    <property type="match status" value="1"/>
</dbReference>
<name>A0AAE0ETY5_9CHLO</name>
<dbReference type="EMBL" id="LGRX02033612">
    <property type="protein sequence ID" value="KAK3240546.1"/>
    <property type="molecule type" value="Genomic_DNA"/>
</dbReference>
<evidence type="ECO:0000256" key="6">
    <source>
        <dbReference type="ARBA" id="ARBA00022840"/>
    </source>
</evidence>
<evidence type="ECO:0008006" key="15">
    <source>
        <dbReference type="Google" id="ProtNLM"/>
    </source>
</evidence>
<feature type="compositionally biased region" description="Basic and acidic residues" evidence="9">
    <location>
        <begin position="550"/>
        <end position="559"/>
    </location>
</feature>
<dbReference type="Proteomes" id="UP001190700">
    <property type="component" value="Unassembled WGS sequence"/>
</dbReference>
<dbReference type="InterPro" id="IPR003439">
    <property type="entry name" value="ABC_transporter-like_ATP-bd"/>
</dbReference>
<dbReference type="GO" id="GO:0016020">
    <property type="term" value="C:membrane"/>
    <property type="evidence" value="ECO:0007669"/>
    <property type="project" value="UniProtKB-SubCell"/>
</dbReference>
<dbReference type="PROSITE" id="PS50929">
    <property type="entry name" value="ABC_TM1F"/>
    <property type="match status" value="1"/>
</dbReference>
<dbReference type="SMART" id="SM00382">
    <property type="entry name" value="AAA"/>
    <property type="match status" value="1"/>
</dbReference>
<feature type="transmembrane region" description="Helical" evidence="10">
    <location>
        <begin position="39"/>
        <end position="61"/>
    </location>
</feature>
<comment type="caution">
    <text evidence="13">The sequence shown here is derived from an EMBL/GenBank/DDBJ whole genome shotgun (WGS) entry which is preliminary data.</text>
</comment>
<feature type="compositionally biased region" description="Acidic residues" evidence="9">
    <location>
        <begin position="583"/>
        <end position="594"/>
    </location>
</feature>
<feature type="region of interest" description="Disordered" evidence="9">
    <location>
        <begin position="231"/>
        <end position="252"/>
    </location>
</feature>
<dbReference type="SUPFAM" id="SSF90123">
    <property type="entry name" value="ABC transporter transmembrane region"/>
    <property type="match status" value="1"/>
</dbReference>
<feature type="region of interest" description="Disordered" evidence="9">
    <location>
        <begin position="386"/>
        <end position="416"/>
    </location>
</feature>